<dbReference type="PANTHER" id="PTHR23131">
    <property type="entry name" value="ENDORIBONUCLEASE LACTB2"/>
    <property type="match status" value="1"/>
</dbReference>
<dbReference type="SUPFAM" id="SSF56281">
    <property type="entry name" value="Metallo-hydrolase/oxidoreductase"/>
    <property type="match status" value="1"/>
</dbReference>
<dbReference type="Pfam" id="PF00753">
    <property type="entry name" value="Lactamase_B"/>
    <property type="match status" value="1"/>
</dbReference>
<accession>A0A080LVH5</accession>
<dbReference type="InterPro" id="IPR036866">
    <property type="entry name" value="RibonucZ/Hydroxyglut_hydro"/>
</dbReference>
<evidence type="ECO:0000313" key="2">
    <source>
        <dbReference type="EMBL" id="KFB71710.1"/>
    </source>
</evidence>
<dbReference type="AlphaFoldDB" id="A0A080LVH5"/>
<organism evidence="2 3">
    <name type="scientific">Candidatus Accumulibacter phosphatis</name>
    <dbReference type="NCBI Taxonomy" id="327160"/>
    <lineage>
        <taxon>Bacteria</taxon>
        <taxon>Pseudomonadati</taxon>
        <taxon>Pseudomonadota</taxon>
        <taxon>Betaproteobacteria</taxon>
        <taxon>Candidatus Accumulibacter</taxon>
    </lineage>
</organism>
<proteinExistence type="predicted"/>
<gene>
    <name evidence="2" type="ORF">AW09_003165</name>
</gene>
<dbReference type="Gene3D" id="1.10.10.10">
    <property type="entry name" value="Winged helix-like DNA-binding domain superfamily/Winged helix DNA-binding domain"/>
    <property type="match status" value="1"/>
</dbReference>
<sequence>MLPDYPFATPPAAGETFEVSPGIHWLRMPLPFALNHINLWLLEDHAGWTIVDTGFALDTVKECWQQILSRLVSTARGGKIVRIIVTHFHPDHLGLAAWLQERTGAPVCMTVGEYLTAHAVWHEVGGHGNQPMLQQFRAHGLDADRCAALERRSGGYNRGVPSLPTHYQRLFGGDQVAIGGHRWQVRIGFGHSPEHAALYCAELGVLISGDMLLPKISTNVSVFAVTPLADSLGDYLQSIDHYRELPAETLVLPSHGLPFHGIENRVNALHAHHQERLQVLEEHCTTPRSAAELLMTLFSRDLDTHQTMFAMGEAIAHLNRLEHAGRLLRVEDAHGLVRFVRRQAAVSPA</sequence>
<evidence type="ECO:0000313" key="3">
    <source>
        <dbReference type="Proteomes" id="UP000020077"/>
    </source>
</evidence>
<name>A0A080LVH5_9PROT</name>
<dbReference type="InterPro" id="IPR001279">
    <property type="entry name" value="Metallo-B-lactamas"/>
</dbReference>
<dbReference type="SMART" id="SM00849">
    <property type="entry name" value="Lactamase_B"/>
    <property type="match status" value="1"/>
</dbReference>
<protein>
    <submittedName>
        <fullName evidence="2">Hydroxyacylglutathione hydrolase</fullName>
    </submittedName>
</protein>
<evidence type="ECO:0000259" key="1">
    <source>
        <dbReference type="SMART" id="SM00849"/>
    </source>
</evidence>
<dbReference type="Gene3D" id="3.60.15.10">
    <property type="entry name" value="Ribonuclease Z/Hydroxyacylglutathione hydrolase-like"/>
    <property type="match status" value="1"/>
</dbReference>
<dbReference type="Pfam" id="PF21221">
    <property type="entry name" value="B_lactamase-like_C"/>
    <property type="match status" value="1"/>
</dbReference>
<comment type="caution">
    <text evidence="2">The sequence shown here is derived from an EMBL/GenBank/DDBJ whole genome shotgun (WGS) entry which is preliminary data.</text>
</comment>
<dbReference type="Proteomes" id="UP000020077">
    <property type="component" value="Unassembled WGS sequence"/>
</dbReference>
<feature type="domain" description="Metallo-beta-lactamase" evidence="1">
    <location>
        <begin position="36"/>
        <end position="255"/>
    </location>
</feature>
<dbReference type="GO" id="GO:0016787">
    <property type="term" value="F:hydrolase activity"/>
    <property type="evidence" value="ECO:0007669"/>
    <property type="project" value="UniProtKB-KW"/>
</dbReference>
<dbReference type="EMBL" id="JDVG02000505">
    <property type="protein sequence ID" value="KFB71710.1"/>
    <property type="molecule type" value="Genomic_DNA"/>
</dbReference>
<keyword evidence="2" id="KW-0378">Hydrolase</keyword>
<reference evidence="2 3" key="1">
    <citation type="submission" date="2014-02" db="EMBL/GenBank/DDBJ databases">
        <title>Expanding our view of genomic diversity in Candidatus Accumulibacter clades.</title>
        <authorList>
            <person name="Skennerton C.T."/>
            <person name="Barr J.J."/>
            <person name="Slater F.R."/>
            <person name="Bond P.L."/>
            <person name="Tyson G.W."/>
        </authorList>
    </citation>
    <scope>NUCLEOTIDE SEQUENCE [LARGE SCALE GENOMIC DNA]</scope>
    <source>
        <strain evidence="3">BA-91</strain>
    </source>
</reference>
<dbReference type="InterPro" id="IPR036388">
    <property type="entry name" value="WH-like_DNA-bd_sf"/>
</dbReference>
<dbReference type="InterPro" id="IPR050662">
    <property type="entry name" value="Sec-metab_biosynth-thioest"/>
</dbReference>
<dbReference type="PANTHER" id="PTHR23131:SF4">
    <property type="entry name" value="METALLO-BETA-LACTAMASE SUPERFAMILY POTEIN"/>
    <property type="match status" value="1"/>
</dbReference>
<dbReference type="InterPro" id="IPR048933">
    <property type="entry name" value="B_lactamase-like_C"/>
</dbReference>